<evidence type="ECO:0000256" key="1">
    <source>
        <dbReference type="SAM" id="Coils"/>
    </source>
</evidence>
<evidence type="ECO:0000313" key="2">
    <source>
        <dbReference type="EMBL" id="ADP70744.1"/>
    </source>
</evidence>
<keyword evidence="3" id="KW-1185">Reference proteome</keyword>
<dbReference type="KEGG" id="rva:Rvan_1489"/>
<keyword evidence="1" id="KW-0175">Coiled coil</keyword>
<organism evidence="2 3">
    <name type="scientific">Rhodomicrobium vannielii (strain ATCC 17100 / DSM 162 / LMG 4299 / NCIMB 10020 / ATH 3.1.1)</name>
    <dbReference type="NCBI Taxonomy" id="648757"/>
    <lineage>
        <taxon>Bacteria</taxon>
        <taxon>Pseudomonadati</taxon>
        <taxon>Pseudomonadota</taxon>
        <taxon>Alphaproteobacteria</taxon>
        <taxon>Hyphomicrobiales</taxon>
        <taxon>Hyphomicrobiaceae</taxon>
        <taxon>Rhodomicrobium</taxon>
    </lineage>
</organism>
<dbReference type="Proteomes" id="UP000001399">
    <property type="component" value="Chromosome"/>
</dbReference>
<protein>
    <submittedName>
        <fullName evidence="2">Uncharacterized protein</fullName>
    </submittedName>
</protein>
<evidence type="ECO:0000313" key="3">
    <source>
        <dbReference type="Proteomes" id="UP000001399"/>
    </source>
</evidence>
<dbReference type="AlphaFoldDB" id="E3I793"/>
<dbReference type="EMBL" id="CP002292">
    <property type="protein sequence ID" value="ADP70744.1"/>
    <property type="molecule type" value="Genomic_DNA"/>
</dbReference>
<reference evidence="3" key="1">
    <citation type="journal article" date="2011" name="J. Bacteriol.">
        <title>Genome sequences of eight morphologically diverse alphaproteobacteria.</title>
        <authorList>
            <consortium name="US DOE Joint Genome Institute"/>
            <person name="Brown P.J."/>
            <person name="Kysela D.T."/>
            <person name="Buechlein A."/>
            <person name="Hemmerich C."/>
            <person name="Brun Y.V."/>
        </authorList>
    </citation>
    <scope>NUCLEOTIDE SEQUENCE [LARGE SCALE GENOMIC DNA]</scope>
    <source>
        <strain evidence="3">ATCC 17100 / ATH 3.1.1 / DSM 162 / LMG 4299</strain>
    </source>
</reference>
<dbReference type="RefSeq" id="WP_013419142.1">
    <property type="nucleotide sequence ID" value="NC_014664.1"/>
</dbReference>
<feature type="coiled-coil region" evidence="1">
    <location>
        <begin position="1"/>
        <end position="29"/>
    </location>
</feature>
<dbReference type="HOGENOM" id="CLU_1427007_0_0_5"/>
<name>E3I793_RHOVT</name>
<gene>
    <name evidence="2" type="ordered locus">Rvan_1489</name>
</gene>
<dbReference type="eggNOG" id="COG4643">
    <property type="taxonomic scope" value="Bacteria"/>
</dbReference>
<proteinExistence type="predicted"/>
<sequence>MEDEIEKLREELREMRQQHRQDLESLVAGLQAAWDEELGRLRTEFAARDRIGTCKDDGLPETKSRDVTLDRQTGIPGERPIIRIRGGEIHAAVEAARRILADPATGVTLNAGRLVRAVTRLAPRFLTTRMQTPEVQTALVELDETSLREVLTRHARFEKYDARSKAWVPIDCPVAVARMVLQTVAQASSA</sequence>
<accession>E3I793</accession>